<dbReference type="GO" id="GO:0003677">
    <property type="term" value="F:DNA binding"/>
    <property type="evidence" value="ECO:0007669"/>
    <property type="project" value="UniProtKB-KW"/>
</dbReference>
<dbReference type="PROSITE" id="PS00356">
    <property type="entry name" value="HTH_LACI_1"/>
    <property type="match status" value="1"/>
</dbReference>
<reference evidence="6" key="1">
    <citation type="journal article" date="2019" name="Int. J. Syst. Evol. Microbiol.">
        <title>The Global Catalogue of Microorganisms (GCM) 10K type strain sequencing project: providing services to taxonomists for standard genome sequencing and annotation.</title>
        <authorList>
            <consortium name="The Broad Institute Genomics Platform"/>
            <consortium name="The Broad Institute Genome Sequencing Center for Infectious Disease"/>
            <person name="Wu L."/>
            <person name="Ma J."/>
        </authorList>
    </citation>
    <scope>NUCLEOTIDE SEQUENCE [LARGE SCALE GENOMIC DNA]</scope>
    <source>
        <strain evidence="6">JCM 15577</strain>
    </source>
</reference>
<dbReference type="InterPro" id="IPR046335">
    <property type="entry name" value="LacI/GalR-like_sensor"/>
</dbReference>
<comment type="caution">
    <text evidence="5">The sequence shown here is derived from an EMBL/GenBank/DDBJ whole genome shotgun (WGS) entry which is preliminary data.</text>
</comment>
<proteinExistence type="predicted"/>
<evidence type="ECO:0000313" key="6">
    <source>
        <dbReference type="Proteomes" id="UP001501690"/>
    </source>
</evidence>
<keyword evidence="6" id="KW-1185">Reference proteome</keyword>
<dbReference type="SMART" id="SM00354">
    <property type="entry name" value="HTH_LACI"/>
    <property type="match status" value="1"/>
</dbReference>
<organism evidence="5 6">
    <name type="scientific">Microbacterium sediminicola</name>
    <dbReference type="NCBI Taxonomy" id="415210"/>
    <lineage>
        <taxon>Bacteria</taxon>
        <taxon>Bacillati</taxon>
        <taxon>Actinomycetota</taxon>
        <taxon>Actinomycetes</taxon>
        <taxon>Micrococcales</taxon>
        <taxon>Microbacteriaceae</taxon>
        <taxon>Microbacterium</taxon>
    </lineage>
</organism>
<keyword evidence="3" id="KW-0804">Transcription</keyword>
<dbReference type="Pfam" id="PF00356">
    <property type="entry name" value="LacI"/>
    <property type="match status" value="1"/>
</dbReference>
<keyword evidence="1" id="KW-0805">Transcription regulation</keyword>
<feature type="domain" description="HTH lacI-type" evidence="4">
    <location>
        <begin position="10"/>
        <end position="66"/>
    </location>
</feature>
<name>A0ABP4TFQ5_9MICO</name>
<dbReference type="SUPFAM" id="SSF53822">
    <property type="entry name" value="Periplasmic binding protein-like I"/>
    <property type="match status" value="1"/>
</dbReference>
<dbReference type="Gene3D" id="1.10.260.40">
    <property type="entry name" value="lambda repressor-like DNA-binding domains"/>
    <property type="match status" value="1"/>
</dbReference>
<evidence type="ECO:0000313" key="5">
    <source>
        <dbReference type="EMBL" id="GAA1687378.1"/>
    </source>
</evidence>
<dbReference type="PANTHER" id="PTHR30146">
    <property type="entry name" value="LACI-RELATED TRANSCRIPTIONAL REPRESSOR"/>
    <property type="match status" value="1"/>
</dbReference>
<dbReference type="CDD" id="cd01392">
    <property type="entry name" value="HTH_LacI"/>
    <property type="match status" value="1"/>
</dbReference>
<dbReference type="SUPFAM" id="SSF47413">
    <property type="entry name" value="lambda repressor-like DNA-binding domains"/>
    <property type="match status" value="1"/>
</dbReference>
<dbReference type="InterPro" id="IPR028082">
    <property type="entry name" value="Peripla_BP_I"/>
</dbReference>
<dbReference type="InterPro" id="IPR000843">
    <property type="entry name" value="HTH_LacI"/>
</dbReference>
<protein>
    <submittedName>
        <fullName evidence="5">LacI family DNA-binding transcriptional regulator</fullName>
    </submittedName>
</protein>
<evidence type="ECO:0000259" key="4">
    <source>
        <dbReference type="PROSITE" id="PS50932"/>
    </source>
</evidence>
<accession>A0ABP4TFQ5</accession>
<dbReference type="CDD" id="cd06267">
    <property type="entry name" value="PBP1_LacI_sugar_binding-like"/>
    <property type="match status" value="1"/>
</dbReference>
<evidence type="ECO:0000256" key="3">
    <source>
        <dbReference type="ARBA" id="ARBA00023163"/>
    </source>
</evidence>
<dbReference type="PROSITE" id="PS50932">
    <property type="entry name" value="HTH_LACI_2"/>
    <property type="match status" value="1"/>
</dbReference>
<dbReference type="PRINTS" id="PR00036">
    <property type="entry name" value="HTHLACI"/>
</dbReference>
<evidence type="ECO:0000256" key="1">
    <source>
        <dbReference type="ARBA" id="ARBA00023015"/>
    </source>
</evidence>
<dbReference type="RefSeq" id="WP_344067694.1">
    <property type="nucleotide sequence ID" value="NZ_BAAAPL010000001.1"/>
</dbReference>
<gene>
    <name evidence="5" type="ORF">GCM10009808_00490</name>
</gene>
<dbReference type="Pfam" id="PF13377">
    <property type="entry name" value="Peripla_BP_3"/>
    <property type="match status" value="1"/>
</dbReference>
<dbReference type="PANTHER" id="PTHR30146:SF109">
    <property type="entry name" value="HTH-TYPE TRANSCRIPTIONAL REGULATOR GALS"/>
    <property type="match status" value="1"/>
</dbReference>
<dbReference type="EMBL" id="BAAAPL010000001">
    <property type="protein sequence ID" value="GAA1687378.1"/>
    <property type="molecule type" value="Genomic_DNA"/>
</dbReference>
<keyword evidence="2 5" id="KW-0238">DNA-binding</keyword>
<dbReference type="Gene3D" id="3.40.50.2300">
    <property type="match status" value="2"/>
</dbReference>
<sequence length="312" mass="33011">MPTPTPAPRVTIRDVAQAAGVSAATVSFVLNDTPGQTLRPETRVRVRAAASELGYQPHRLARALREGSSRLVLLKVGALPATGRSLPSLIAGMEAELHHHGYALVVSYGDPGRDTELLEAVAPHTVLDLPAIYASPEATADGGWAEGFAAHTANQLGHLIDRGHRSIAFVVPHDPATRGLARLRVRFAQDVAAQRHAALRVVELSPSASVVEMLRALRPAAQSTPPTAVAAFDDDTAFAILSAMVDLGWRAPDDLAVIGFDEGPHAALWHPALTSVRIEAEEFGRRAALRAIGLDPGDWIGTPSTVTPRATT</sequence>
<evidence type="ECO:0000256" key="2">
    <source>
        <dbReference type="ARBA" id="ARBA00023125"/>
    </source>
</evidence>
<dbReference type="Proteomes" id="UP001501690">
    <property type="component" value="Unassembled WGS sequence"/>
</dbReference>
<dbReference type="InterPro" id="IPR010982">
    <property type="entry name" value="Lambda_DNA-bd_dom_sf"/>
</dbReference>